<organism evidence="1 2">
    <name type="scientific">Tanacetum coccineum</name>
    <dbReference type="NCBI Taxonomy" id="301880"/>
    <lineage>
        <taxon>Eukaryota</taxon>
        <taxon>Viridiplantae</taxon>
        <taxon>Streptophyta</taxon>
        <taxon>Embryophyta</taxon>
        <taxon>Tracheophyta</taxon>
        <taxon>Spermatophyta</taxon>
        <taxon>Magnoliopsida</taxon>
        <taxon>eudicotyledons</taxon>
        <taxon>Gunneridae</taxon>
        <taxon>Pentapetalae</taxon>
        <taxon>asterids</taxon>
        <taxon>campanulids</taxon>
        <taxon>Asterales</taxon>
        <taxon>Asteraceae</taxon>
        <taxon>Asteroideae</taxon>
        <taxon>Anthemideae</taxon>
        <taxon>Anthemidinae</taxon>
        <taxon>Tanacetum</taxon>
    </lineage>
</organism>
<reference evidence="1" key="1">
    <citation type="journal article" date="2022" name="Int. J. Mol. Sci.">
        <title>Draft Genome of Tanacetum Coccineum: Genomic Comparison of Closely Related Tanacetum-Family Plants.</title>
        <authorList>
            <person name="Yamashiro T."/>
            <person name="Shiraishi A."/>
            <person name="Nakayama K."/>
            <person name="Satake H."/>
        </authorList>
    </citation>
    <scope>NUCLEOTIDE SEQUENCE</scope>
</reference>
<name>A0ABQ5BTU5_9ASTR</name>
<gene>
    <name evidence="1" type="ORF">Tco_0876991</name>
</gene>
<dbReference type="EMBL" id="BQNB010013626">
    <property type="protein sequence ID" value="GJT18285.1"/>
    <property type="molecule type" value="Genomic_DNA"/>
</dbReference>
<reference evidence="1" key="2">
    <citation type="submission" date="2022-01" db="EMBL/GenBank/DDBJ databases">
        <authorList>
            <person name="Yamashiro T."/>
            <person name="Shiraishi A."/>
            <person name="Satake H."/>
            <person name="Nakayama K."/>
        </authorList>
    </citation>
    <scope>NUCLEOTIDE SEQUENCE</scope>
</reference>
<proteinExistence type="predicted"/>
<comment type="caution">
    <text evidence="1">The sequence shown here is derived from an EMBL/GenBank/DDBJ whole genome shotgun (WGS) entry which is preliminary data.</text>
</comment>
<dbReference type="Proteomes" id="UP001151760">
    <property type="component" value="Unassembled WGS sequence"/>
</dbReference>
<protein>
    <submittedName>
        <fullName evidence="1">Uncharacterized protein</fullName>
    </submittedName>
</protein>
<keyword evidence="2" id="KW-1185">Reference proteome</keyword>
<accession>A0ABQ5BTU5</accession>
<sequence length="161" mass="18793">MKASIQGKDNAITKLRMQICQLKETRSEAYHTIDFRALDFQITQLNEKVIVLHEKNELIRAENAKIKQHYKELYDSIKITRAKHKTTTLLTDNENLKAQINENLKAITMDFIKLRVLAPGKYAIDVEPIPPRNRDNREVHLDYLKHLKESVETLLRDSRGS</sequence>
<evidence type="ECO:0000313" key="2">
    <source>
        <dbReference type="Proteomes" id="UP001151760"/>
    </source>
</evidence>
<evidence type="ECO:0000313" key="1">
    <source>
        <dbReference type="EMBL" id="GJT18285.1"/>
    </source>
</evidence>